<feature type="region of interest" description="Disordered" evidence="1">
    <location>
        <begin position="1"/>
        <end position="39"/>
    </location>
</feature>
<comment type="caution">
    <text evidence="2">The sequence shown here is derived from an EMBL/GenBank/DDBJ whole genome shotgun (WGS) entry which is preliminary data.</text>
</comment>
<evidence type="ECO:0000256" key="1">
    <source>
        <dbReference type="SAM" id="MobiDB-lite"/>
    </source>
</evidence>
<keyword evidence="3" id="KW-1185">Reference proteome</keyword>
<name>A0A1U7H4N3_9CYAN</name>
<sequence>MGLRNQASRTEGQPQKTPSPSVPKHSAPTNIRKPAPVPQVRVVKEPLPPRIIQERVLVQPPQPRITMSSNKPLRVYASSPTPNPVETIDPFEQWNKLATLGQQRVASNNIKPENQPLGQAQALPNNTDATTVADNTIAHSPSATFTSTAKVPKQSLGSEVATSIPVVAVSGDVFREDSGRLRTQPNSAGEQILTSGEWGILNRTPASFKRPNFKQTVATSLVSPLRIQIGTSARAKVLVPMIWTEDDKNQGRFAVELLQDVLSTDNRVALPKGTILITEVDSVSKANKLVKQSVVAIVYTDIYGQVRQQTIPKDAILIRGEDSRPLVAKSMEDRSAAIAQQDILIGLLGAAGRLGAVFNQNQTQSSTVISNGGFSNQTITTTARQPNVLAAAVEGFFKPMQERLSKRADKASDELERRSNGAIVLAETKVSIFFNSFFEISR</sequence>
<feature type="compositionally biased region" description="Polar residues" evidence="1">
    <location>
        <begin position="1"/>
        <end position="19"/>
    </location>
</feature>
<proteinExistence type="predicted"/>
<dbReference type="Proteomes" id="UP000186391">
    <property type="component" value="Unassembled WGS sequence"/>
</dbReference>
<evidence type="ECO:0000313" key="2">
    <source>
        <dbReference type="EMBL" id="OKH16258.1"/>
    </source>
</evidence>
<protein>
    <recommendedName>
        <fullName evidence="4">Conjugal transfer protein TrbI</fullName>
    </recommendedName>
</protein>
<reference evidence="2 3" key="1">
    <citation type="submission" date="2016-11" db="EMBL/GenBank/DDBJ databases">
        <title>Draft Genome Sequences of Nine Cyanobacterial Strains from Diverse Habitats.</title>
        <authorList>
            <person name="Zhu T."/>
            <person name="Hou S."/>
            <person name="Lu X."/>
            <person name="Hess W.R."/>
        </authorList>
    </citation>
    <scope>NUCLEOTIDE SEQUENCE [LARGE SCALE GENOMIC DNA]</scope>
    <source>
        <strain evidence="2 3">NIES-592</strain>
    </source>
</reference>
<gene>
    <name evidence="2" type="ORF">NIES592_00905</name>
</gene>
<dbReference type="AlphaFoldDB" id="A0A1U7H4N3"/>
<evidence type="ECO:0000313" key="3">
    <source>
        <dbReference type="Proteomes" id="UP000186391"/>
    </source>
</evidence>
<accession>A0A1U7H4N3</accession>
<organism evidence="2 3">
    <name type="scientific">Fischerella major NIES-592</name>
    <dbReference type="NCBI Taxonomy" id="210994"/>
    <lineage>
        <taxon>Bacteria</taxon>
        <taxon>Bacillati</taxon>
        <taxon>Cyanobacteriota</taxon>
        <taxon>Cyanophyceae</taxon>
        <taxon>Nostocales</taxon>
        <taxon>Hapalosiphonaceae</taxon>
        <taxon>Fischerella</taxon>
    </lineage>
</organism>
<dbReference type="EMBL" id="MRCA01000001">
    <property type="protein sequence ID" value="OKH16258.1"/>
    <property type="molecule type" value="Genomic_DNA"/>
</dbReference>
<evidence type="ECO:0008006" key="4">
    <source>
        <dbReference type="Google" id="ProtNLM"/>
    </source>
</evidence>